<dbReference type="InterPro" id="IPR036709">
    <property type="entry name" value="Autotransporte_beta_dom_sf"/>
</dbReference>
<dbReference type="PROSITE" id="PS51208">
    <property type="entry name" value="AUTOTRANSPORTER"/>
    <property type="match status" value="1"/>
</dbReference>
<organism evidence="3 4">
    <name type="scientific">Brucella intermedia LMG 3301</name>
    <dbReference type="NCBI Taxonomy" id="641118"/>
    <lineage>
        <taxon>Bacteria</taxon>
        <taxon>Pseudomonadati</taxon>
        <taxon>Pseudomonadota</taxon>
        <taxon>Alphaproteobacteria</taxon>
        <taxon>Hyphomicrobiales</taxon>
        <taxon>Brucellaceae</taxon>
        <taxon>Brucella/Ochrobactrum group</taxon>
        <taxon>Brucella</taxon>
    </lineage>
</organism>
<dbReference type="InterPro" id="IPR015919">
    <property type="entry name" value="Cadherin-like_sf"/>
</dbReference>
<dbReference type="GO" id="GO:0019867">
    <property type="term" value="C:outer membrane"/>
    <property type="evidence" value="ECO:0007669"/>
    <property type="project" value="InterPro"/>
</dbReference>
<feature type="chain" id="PRO_5002945272" evidence="1">
    <location>
        <begin position="33"/>
        <end position="1563"/>
    </location>
</feature>
<dbReference type="EMBL" id="ACQA01000002">
    <property type="protein sequence ID" value="EEQ94444.1"/>
    <property type="molecule type" value="Genomic_DNA"/>
</dbReference>
<dbReference type="SUPFAM" id="SSF103515">
    <property type="entry name" value="Autotransporter"/>
    <property type="match status" value="1"/>
</dbReference>
<dbReference type="Gene3D" id="2.60.40.10">
    <property type="entry name" value="Immunoglobulins"/>
    <property type="match status" value="5"/>
</dbReference>
<evidence type="ECO:0000259" key="2">
    <source>
        <dbReference type="PROSITE" id="PS51208"/>
    </source>
</evidence>
<keyword evidence="1" id="KW-0732">Signal</keyword>
<dbReference type="InterPro" id="IPR013783">
    <property type="entry name" value="Ig-like_fold"/>
</dbReference>
<dbReference type="NCBIfam" id="TIGR01414">
    <property type="entry name" value="autotrans_barl"/>
    <property type="match status" value="1"/>
</dbReference>
<dbReference type="SMART" id="SM00869">
    <property type="entry name" value="Autotransporter"/>
    <property type="match status" value="1"/>
</dbReference>
<dbReference type="GO" id="GO:0005509">
    <property type="term" value="F:calcium ion binding"/>
    <property type="evidence" value="ECO:0007669"/>
    <property type="project" value="InterPro"/>
</dbReference>
<dbReference type="Pfam" id="PF03797">
    <property type="entry name" value="Autotransporter"/>
    <property type="match status" value="1"/>
</dbReference>
<dbReference type="Pfam" id="PF05345">
    <property type="entry name" value="He_PIG"/>
    <property type="match status" value="4"/>
</dbReference>
<dbReference type="Proteomes" id="UP000004386">
    <property type="component" value="Unassembled WGS sequence"/>
</dbReference>
<dbReference type="InterPro" id="IPR005546">
    <property type="entry name" value="Autotransporte_beta"/>
</dbReference>
<feature type="signal peptide" evidence="1">
    <location>
        <begin position="1"/>
        <end position="32"/>
    </location>
</feature>
<dbReference type="GeneID" id="57304844"/>
<gene>
    <name evidence="3" type="ORF">OINT_2001673</name>
</gene>
<comment type="caution">
    <text evidence="3">The sequence shown here is derived from an EMBL/GenBank/DDBJ whole genome shotgun (WGS) entry which is preliminary data.</text>
</comment>
<evidence type="ECO:0000313" key="4">
    <source>
        <dbReference type="Proteomes" id="UP000004386"/>
    </source>
</evidence>
<sequence>MFVVKIKRSCLAALCLAVATLLMAVSISHANAALIKTTTLAVPSKRVVDPGEIFEITITVTAEDQSRPNGEYRVIRGGLVGPWKPIQNGYEKINWTAHDSPIPVLFEVQFREDVTYAPSVSYFNLVIGEPIAPTVINGTFSAKFATTLPIAPDWMVRGIWDDIKIKTHPKFGTVRFERNALFYNSGFEHAGVSDQFTFTALNNGAESLEATVTVNVEPSPLTITPARLPDGKVGQPYNARLSVSGGSGSYFFFERVGGTFPKGVLRFDDGSFNGVPEESGTFSLVTNVRDLATDAVGAQRLSFTVQPADDDFVVRDGKMTVGFRSYLERHLTAFVDGDVSDFQIIEQPVNGNLTLLTGGIFSYSPNYDFHGTDSFRFKAISSSGQSGEGTISITVTPPAPPVLKSSTFDLAFNESLSVDLNTLASNYLGQLDFRMIIGPSLGSISINPFGKLTYTPRSDVSGQDRVYITASHFGIQSAPALLTFNVAKPPSPALEGAKYRAIYNLPITIQLRDHLIGVSDPSTIRFALKSTPGKGVLSMNTSSGAVSYMAHESGLDSFQAIAIDQWGRESAPASFEFEIAPPNIAVTATAIPALYVGDDVSHGFAASGGRAPYTFRLLGSVPAGLALQGDTLVGKPAAEGNFDFEVIAVDANGYEGRGSFSARVARKPINFSSTTLTSGKYGQPYDGQIPPATGGIGTISYDFRGDLPRGIALDLTTLKLIGVPNVSGSFTLALTAEDEVGTTATANFTLVIDNSAMELTPAQLSSLVPGVRFQQRFVATGGVAPYRYTASGKLPSGLSLNGDRLEGVPTASGRYIFTITALDANDETVFVGYDVQVGQPDIVFPPTKLPKAKAGVYYEAAISPATGGNAPYSYSLIGHLPDGLLFDPHNLRITGEPVTAGTFVFKIAVRDNTTDAEAVEQAFELVVDESDAPQAGNGNVLVDYDGGPTDFDLATLVSGRFDAIRIDRHPVKGVVRLEGSKAIYTPNAGVFGADNFTFIASNAGRDSSPAMIRVTISKPDAPKATGAQLSVASGGTVSVDLGNYVTGHFETIEIAKAPAKGSATINGSQLTYVAPQDAYGFDALSYRAMGPGGESVATVAVEIASPPVPEAVDHTVMLEHGKTGTVDVSEGAKGGPFTSAAIVTGPDRGSATASDTIVTFIPEAGFSGPATVKFSLSNAFGTSEIRTITFLVAERPDIARDQEVIGVLSAQVQSTRRMARDQISNFASRMEKLHSEGEGARLNDLGGIRLGFASEKNDKQEEADPFYQVDKHKSGMSPNNFVEKRIPIATGNKTAFWSGGYVNFGDFNSDDTAISSTTAGVSGGVDYRFSKSFVAGIGIGYGRDKSDVGAQGSESEAKAISAAIYGSYHPANGTFFDGLVGYSWLDFSSRRFVTPMGDYALGDRKGSQLFGSITAGYEYRQHKFLVSPYVRLECAHAKLEAFAERGGPYSVSYGEQTVSSFAGVIGGRIEYEIDSDFGRMKPSARIEYTRDFDGRSHINAGYSDIGRLPSIIEIDGSDSDRLTLGLGLDTSFENGWSLGVDYRHITSSSEHNHAIGVRLKSAF</sequence>
<protein>
    <submittedName>
        <fullName evidence="3">Outer membrane autotransporter barrel domain-containing protein</fullName>
    </submittedName>
</protein>
<accession>C4WQA3</accession>
<evidence type="ECO:0000256" key="1">
    <source>
        <dbReference type="SAM" id="SignalP"/>
    </source>
</evidence>
<dbReference type="HOGENOM" id="CLU_001300_0_0_5"/>
<reference evidence="3 4" key="1">
    <citation type="submission" date="2009-05" db="EMBL/GenBank/DDBJ databases">
        <authorList>
            <person name="Setubal J.C."/>
            <person name="Boyle S."/>
            <person name="Crasta O.R."/>
            <person name="Gillespie J.J."/>
            <person name="Kenyon R.W."/>
            <person name="Lu J."/>
            <person name="Mane S."/>
            <person name="Nagrani S."/>
            <person name="Shallom J.M."/>
            <person name="Shallom S."/>
            <person name="Shukla M."/>
            <person name="Snyder E.E."/>
            <person name="Sobral B.W."/>
            <person name="Wattam A.R."/>
            <person name="Will R."/>
            <person name="Williams K."/>
            <person name="Yoo H."/>
            <person name="Munk C."/>
            <person name="Tapia R."/>
            <person name="Green L."/>
            <person name="Rogers Y."/>
            <person name="Detter J.C."/>
            <person name="Bruce D."/>
            <person name="Brettin T.S."/>
            <person name="Tsolis R."/>
        </authorList>
    </citation>
    <scope>NUCLEOTIDE SEQUENCE [LARGE SCALE GENOMIC DNA]</scope>
    <source>
        <strain evidence="3 4">LMG 3301</strain>
    </source>
</reference>
<evidence type="ECO:0000313" key="3">
    <source>
        <dbReference type="EMBL" id="EEQ94444.1"/>
    </source>
</evidence>
<dbReference type="Pfam" id="PF17963">
    <property type="entry name" value="Big_9"/>
    <property type="match status" value="2"/>
</dbReference>
<proteinExistence type="predicted"/>
<dbReference type="Gene3D" id="2.60.40.3440">
    <property type="match status" value="2"/>
</dbReference>
<feature type="domain" description="Autotransporter" evidence="2">
    <location>
        <begin position="1289"/>
        <end position="1563"/>
    </location>
</feature>
<dbReference type="InterPro" id="IPR006315">
    <property type="entry name" value="OM_autotransptr_brl_dom"/>
</dbReference>
<dbReference type="SUPFAM" id="SSF49313">
    <property type="entry name" value="Cadherin-like"/>
    <property type="match status" value="2"/>
</dbReference>
<dbReference type="RefSeq" id="WP_006469798.1">
    <property type="nucleotide sequence ID" value="NZ_ACQA01000002.1"/>
</dbReference>
<name>C4WQA3_9HYPH</name>
<dbReference type="Gene3D" id="2.40.128.130">
    <property type="entry name" value="Autotransporter beta-domain"/>
    <property type="match status" value="1"/>
</dbReference>